<sequence>MNLLIIRLLIFAVVFFAGLKLYRMYREWKFEQQDQGPTSHEGGKMVRCTWCKVHLPEQDALREKGEWFCCGDHRDKFITESRQGDDADGDNGDDTQGR</sequence>
<organism evidence="2">
    <name type="scientific">Halomonas sp. RT37</name>
    <dbReference type="NCBI Taxonomy" id="2950872"/>
    <lineage>
        <taxon>Bacteria</taxon>
        <taxon>Pseudomonadati</taxon>
        <taxon>Pseudomonadota</taxon>
        <taxon>Gammaproteobacteria</taxon>
        <taxon>Oceanospirillales</taxon>
        <taxon>Halomonadaceae</taxon>
        <taxon>Halomonas</taxon>
    </lineage>
</organism>
<accession>A0AAU7KGC3</accession>
<dbReference type="EMBL" id="CP098827">
    <property type="protein sequence ID" value="XBO70560.1"/>
    <property type="molecule type" value="Genomic_DNA"/>
</dbReference>
<evidence type="ECO:0000256" key="1">
    <source>
        <dbReference type="SAM" id="Phobius"/>
    </source>
</evidence>
<evidence type="ECO:0000313" key="2">
    <source>
        <dbReference type="EMBL" id="XBO70560.1"/>
    </source>
</evidence>
<dbReference type="InterPro" id="IPR049708">
    <property type="entry name" value="PP0621-like"/>
</dbReference>
<proteinExistence type="predicted"/>
<dbReference type="NCBIfam" id="NF041023">
    <property type="entry name" value="PP0621_fam"/>
    <property type="match status" value="1"/>
</dbReference>
<keyword evidence="1" id="KW-0812">Transmembrane</keyword>
<dbReference type="RefSeq" id="WP_108133534.1">
    <property type="nucleotide sequence ID" value="NZ_CP098827.1"/>
</dbReference>
<protein>
    <submittedName>
        <fullName evidence="2">HTTM domain-containing protein</fullName>
    </submittedName>
</protein>
<keyword evidence="1" id="KW-0472">Membrane</keyword>
<keyword evidence="1" id="KW-1133">Transmembrane helix</keyword>
<gene>
    <name evidence="2" type="ORF">NFG58_18430</name>
</gene>
<name>A0AAU7KGC3_9GAMM</name>
<reference evidence="2" key="1">
    <citation type="submission" date="2022-06" db="EMBL/GenBank/DDBJ databases">
        <title>A novel DMS-producing enzyme.</title>
        <authorList>
            <person name="Zhang Y."/>
        </authorList>
    </citation>
    <scope>NUCLEOTIDE SEQUENCE</scope>
    <source>
        <strain evidence="2">RT37</strain>
    </source>
</reference>
<feature type="transmembrane region" description="Helical" evidence="1">
    <location>
        <begin position="6"/>
        <end position="22"/>
    </location>
</feature>
<dbReference type="AlphaFoldDB" id="A0AAU7KGC3"/>